<dbReference type="RefSeq" id="WP_097277636.1">
    <property type="nucleotide sequence ID" value="NZ_OCNJ01000001.1"/>
</dbReference>
<organism evidence="1 2">
    <name type="scientific">Caenispirillum bisanense</name>
    <dbReference type="NCBI Taxonomy" id="414052"/>
    <lineage>
        <taxon>Bacteria</taxon>
        <taxon>Pseudomonadati</taxon>
        <taxon>Pseudomonadota</taxon>
        <taxon>Alphaproteobacteria</taxon>
        <taxon>Rhodospirillales</taxon>
        <taxon>Novispirillaceae</taxon>
        <taxon>Caenispirillum</taxon>
    </lineage>
</organism>
<keyword evidence="2" id="KW-1185">Reference proteome</keyword>
<evidence type="ECO:0000313" key="1">
    <source>
        <dbReference type="EMBL" id="SOD91040.1"/>
    </source>
</evidence>
<dbReference type="AlphaFoldDB" id="A0A286G656"/>
<reference evidence="1 2" key="1">
    <citation type="submission" date="2017-09" db="EMBL/GenBank/DDBJ databases">
        <authorList>
            <person name="Ehlers B."/>
            <person name="Leendertz F.H."/>
        </authorList>
    </citation>
    <scope>NUCLEOTIDE SEQUENCE [LARGE SCALE GENOMIC DNA]</scope>
    <source>
        <strain evidence="1 2">USBA 140</strain>
    </source>
</reference>
<dbReference type="Proteomes" id="UP000219621">
    <property type="component" value="Unassembled WGS sequence"/>
</dbReference>
<sequence>MSVHVPTGVASLTQRDIFSLFAGMKASDTPGQRVHERASAVSVDRLPTDRPRLKGNMYDHLAAIYDLPEGERAAAAAAAGGAVATAFAYVEATESSRDAVVAGIRVHAQSGRPWDGTVRIGGNIMVIGSNATPEQARAGARQQADLFNQMLEHHLRMYAGSVFGGWTLASPPATSEQDQPAAAEGDGRMRAQIDLDAIAASMAERSREWLLENGVHHLDIARTSEGDMVLEYAVRRTFSSRDYTYTEHGVTVEASGRWTWDRDGDGFTVTPTMTLSRHGWDMTPGLLVDVEG</sequence>
<proteinExistence type="predicted"/>
<accession>A0A286G656</accession>
<gene>
    <name evidence="1" type="ORF">SAMN05421508_101779</name>
</gene>
<protein>
    <submittedName>
        <fullName evidence="1">Uncharacterized protein</fullName>
    </submittedName>
</protein>
<evidence type="ECO:0000313" key="2">
    <source>
        <dbReference type="Proteomes" id="UP000219621"/>
    </source>
</evidence>
<name>A0A286G656_9PROT</name>
<dbReference type="EMBL" id="OCNJ01000001">
    <property type="protein sequence ID" value="SOD91040.1"/>
    <property type="molecule type" value="Genomic_DNA"/>
</dbReference>